<reference evidence="2" key="1">
    <citation type="journal article" date="2019" name="Int. J. Syst. Evol. Microbiol.">
        <title>The Global Catalogue of Microorganisms (GCM) 10K type strain sequencing project: providing services to taxonomists for standard genome sequencing and annotation.</title>
        <authorList>
            <consortium name="The Broad Institute Genomics Platform"/>
            <consortium name="The Broad Institute Genome Sequencing Center for Infectious Disease"/>
            <person name="Wu L."/>
            <person name="Ma J."/>
        </authorList>
    </citation>
    <scope>NUCLEOTIDE SEQUENCE [LARGE SCALE GENOMIC DNA]</scope>
    <source>
        <strain evidence="2">NBRC 108755</strain>
    </source>
</reference>
<dbReference type="InterPro" id="IPR029032">
    <property type="entry name" value="AhpD-like"/>
</dbReference>
<evidence type="ECO:0000313" key="1">
    <source>
        <dbReference type="EMBL" id="GMA91677.1"/>
    </source>
</evidence>
<dbReference type="PANTHER" id="PTHR35446:SF2">
    <property type="entry name" value="CARBOXYMUCONOLACTONE DECARBOXYLASE-LIKE DOMAIN-CONTAINING PROTEIN"/>
    <property type="match status" value="1"/>
</dbReference>
<evidence type="ECO:0008006" key="3">
    <source>
        <dbReference type="Google" id="ProtNLM"/>
    </source>
</evidence>
<evidence type="ECO:0000313" key="2">
    <source>
        <dbReference type="Proteomes" id="UP001157069"/>
    </source>
</evidence>
<keyword evidence="2" id="KW-1185">Reference proteome</keyword>
<protein>
    <recommendedName>
        <fullName evidence="3">Carboxymuconolactone decarboxylase</fullName>
    </recommendedName>
</protein>
<gene>
    <name evidence="1" type="ORF">GCM10025869_22060</name>
</gene>
<name>A0ABQ6JTQ8_9MICO</name>
<sequence length="232" mass="24858">MRQGAIVHLDRLVGVEEGAHWLMLAPGSSPHRHMVAGSSQGGPMTIIRTPEPSEVTGEAAELYAADIAKFGYVPSHTRVMANNPAAERAFEALVRAGRRTMDLRRYELVTLAAAQAIGSRACRLAHGRNALTVIDEAELVRLARDFHDAGLSELEVAIMEFAQKVSGDSASMTDADSARLRELGLSDEEIVDVALVAAARNFYSRALHALAVPVDDPPGLSPELREALLSGT</sequence>
<dbReference type="SUPFAM" id="SSF69118">
    <property type="entry name" value="AhpD-like"/>
    <property type="match status" value="1"/>
</dbReference>
<accession>A0ABQ6JTQ8</accession>
<dbReference type="PANTHER" id="PTHR35446">
    <property type="entry name" value="SI:CH211-175M2.5"/>
    <property type="match status" value="1"/>
</dbReference>
<dbReference type="Gene3D" id="1.20.1290.10">
    <property type="entry name" value="AhpD-like"/>
    <property type="match status" value="1"/>
</dbReference>
<proteinExistence type="predicted"/>
<comment type="caution">
    <text evidence="1">The sequence shown here is derived from an EMBL/GenBank/DDBJ whole genome shotgun (WGS) entry which is preliminary data.</text>
</comment>
<organism evidence="1 2">
    <name type="scientific">Homoserinibacter gongjuensis</name>
    <dbReference type="NCBI Taxonomy" id="1162968"/>
    <lineage>
        <taxon>Bacteria</taxon>
        <taxon>Bacillati</taxon>
        <taxon>Actinomycetota</taxon>
        <taxon>Actinomycetes</taxon>
        <taxon>Micrococcales</taxon>
        <taxon>Microbacteriaceae</taxon>
        <taxon>Homoserinibacter</taxon>
    </lineage>
</organism>
<dbReference type="EMBL" id="BSVA01000001">
    <property type="protein sequence ID" value="GMA91677.1"/>
    <property type="molecule type" value="Genomic_DNA"/>
</dbReference>
<dbReference type="Proteomes" id="UP001157069">
    <property type="component" value="Unassembled WGS sequence"/>
</dbReference>